<reference evidence="11 14" key="2">
    <citation type="submission" date="2020-08" db="EMBL/GenBank/DDBJ databases">
        <title>Genomic Encyclopedia of Type Strains, Phase IV (KMG-IV): sequencing the most valuable type-strain genomes for metagenomic binning, comparative biology and taxonomic classification.</title>
        <authorList>
            <person name="Goeker M."/>
        </authorList>
    </citation>
    <scope>NUCLEOTIDE SEQUENCE [LARGE SCALE GENOMIC DNA]</scope>
    <source>
        <strain evidence="11 14">DSM 12027</strain>
    </source>
</reference>
<dbReference type="AlphaFoldDB" id="A0A5C4Y8Q0"/>
<reference evidence="12 13" key="1">
    <citation type="submission" date="2019-06" db="EMBL/GenBank/DDBJ databases">
        <title>Genome sequence of Deinococcus radiopugnans ATCC 19172.</title>
        <authorList>
            <person name="Maclea K.S."/>
            <person name="Maynard C.R."/>
        </authorList>
    </citation>
    <scope>NUCLEOTIDE SEQUENCE [LARGE SCALE GENOMIC DNA]</scope>
    <source>
        <strain evidence="12 13">ATCC 19172</strain>
    </source>
</reference>
<feature type="transmembrane region" description="Helical" evidence="9">
    <location>
        <begin position="56"/>
        <end position="74"/>
    </location>
</feature>
<protein>
    <recommendedName>
        <fullName evidence="2">histidine kinase</fullName>
        <ecNumber evidence="2">2.7.13.3</ecNumber>
    </recommendedName>
</protein>
<evidence type="ECO:0000256" key="5">
    <source>
        <dbReference type="ARBA" id="ARBA00022741"/>
    </source>
</evidence>
<feature type="transmembrane region" description="Helical" evidence="9">
    <location>
        <begin position="163"/>
        <end position="183"/>
    </location>
</feature>
<feature type="domain" description="Signal transduction histidine kinase subgroup 3 dimerisation and phosphoacceptor" evidence="10">
    <location>
        <begin position="207"/>
        <end position="271"/>
    </location>
</feature>
<evidence type="ECO:0000256" key="3">
    <source>
        <dbReference type="ARBA" id="ARBA00022553"/>
    </source>
</evidence>
<dbReference type="GO" id="GO:0046983">
    <property type="term" value="F:protein dimerization activity"/>
    <property type="evidence" value="ECO:0007669"/>
    <property type="project" value="InterPro"/>
</dbReference>
<dbReference type="PANTHER" id="PTHR24421:SF10">
    <property type="entry name" value="NITRATE_NITRITE SENSOR PROTEIN NARQ"/>
    <property type="match status" value="1"/>
</dbReference>
<keyword evidence="9" id="KW-0472">Membrane</keyword>
<dbReference type="Gene3D" id="3.30.565.10">
    <property type="entry name" value="Histidine kinase-like ATPase, C-terminal domain"/>
    <property type="match status" value="1"/>
</dbReference>
<dbReference type="RefSeq" id="WP_139400774.1">
    <property type="nucleotide sequence ID" value="NZ_JACHEW010000004.1"/>
</dbReference>
<dbReference type="InterPro" id="IPR011712">
    <property type="entry name" value="Sig_transdc_His_kin_sub3_dim/P"/>
</dbReference>
<dbReference type="EC" id="2.7.13.3" evidence="2"/>
<evidence type="ECO:0000256" key="7">
    <source>
        <dbReference type="ARBA" id="ARBA00022840"/>
    </source>
</evidence>
<keyword evidence="4" id="KW-0808">Transferase</keyword>
<accession>A0A5C4Y8Q0</accession>
<evidence type="ECO:0000313" key="12">
    <source>
        <dbReference type="EMBL" id="TNM72327.1"/>
    </source>
</evidence>
<evidence type="ECO:0000256" key="9">
    <source>
        <dbReference type="SAM" id="Phobius"/>
    </source>
</evidence>
<comment type="catalytic activity">
    <reaction evidence="1">
        <text>ATP + protein L-histidine = ADP + protein N-phospho-L-histidine.</text>
        <dbReference type="EC" id="2.7.13.3"/>
    </reaction>
</comment>
<evidence type="ECO:0000256" key="1">
    <source>
        <dbReference type="ARBA" id="ARBA00000085"/>
    </source>
</evidence>
<dbReference type="Gene3D" id="1.20.5.1930">
    <property type="match status" value="1"/>
</dbReference>
<organism evidence="12 13">
    <name type="scientific">Deinococcus radiopugnans ATCC 19172</name>
    <dbReference type="NCBI Taxonomy" id="585398"/>
    <lineage>
        <taxon>Bacteria</taxon>
        <taxon>Thermotogati</taxon>
        <taxon>Deinococcota</taxon>
        <taxon>Deinococci</taxon>
        <taxon>Deinococcales</taxon>
        <taxon>Deinococcaceae</taxon>
        <taxon>Deinococcus</taxon>
    </lineage>
</organism>
<dbReference type="InterPro" id="IPR036890">
    <property type="entry name" value="HATPase_C_sf"/>
</dbReference>
<feature type="transmembrane region" description="Helical" evidence="9">
    <location>
        <begin position="14"/>
        <end position="36"/>
    </location>
</feature>
<keyword evidence="14" id="KW-1185">Reference proteome</keyword>
<keyword evidence="9" id="KW-1133">Transmembrane helix</keyword>
<evidence type="ECO:0000313" key="13">
    <source>
        <dbReference type="Proteomes" id="UP000313988"/>
    </source>
</evidence>
<dbReference type="GO" id="GO:0016020">
    <property type="term" value="C:membrane"/>
    <property type="evidence" value="ECO:0007669"/>
    <property type="project" value="InterPro"/>
</dbReference>
<dbReference type="GO" id="GO:0005524">
    <property type="term" value="F:ATP binding"/>
    <property type="evidence" value="ECO:0007669"/>
    <property type="project" value="UniProtKB-KW"/>
</dbReference>
<name>A0A5C4Y8Q0_9DEIO</name>
<dbReference type="EMBL" id="VDMO01000003">
    <property type="protein sequence ID" value="TNM72327.1"/>
    <property type="molecule type" value="Genomic_DNA"/>
</dbReference>
<evidence type="ECO:0000256" key="8">
    <source>
        <dbReference type="ARBA" id="ARBA00023012"/>
    </source>
</evidence>
<sequence length="392" mass="43349">MLERLRTWYADRPTARVTVLFSGLNLLAVLLFTLLIPPFRLAGRTPLPPLADPSAALLRTGLALGIFVLLVWLFRPGVRRARELLALAGLALPVLILYALSYPLLLLLSLVPPLLRPWLTWWRTLAFSVLLCVPVALLDAVLNRVLNGGSLDEALRASALLPWWLAFALLINLYTLSALEFAYREASLRRDLAALRETHLEFVSLSERARISRELHDTLGHHLMVGGMHLRLLRRQLEEEHPAGDPLVAVEASHAAAVHDLRRVVRVLRPLEGERGLREALEKLVIGQSSVTLTVDGEEPPLSEAIRLTLFRAAQEALTNACKHAPGQPLNLDVQFMPEAVILHAANPSRQALGDLAGLGLVGLRERVTELGGQFTAGLRQGQFRLELRLPT</sequence>
<dbReference type="Proteomes" id="UP000313988">
    <property type="component" value="Unassembled WGS sequence"/>
</dbReference>
<proteinExistence type="predicted"/>
<evidence type="ECO:0000259" key="10">
    <source>
        <dbReference type="Pfam" id="PF07730"/>
    </source>
</evidence>
<evidence type="ECO:0000313" key="14">
    <source>
        <dbReference type="Proteomes" id="UP000629870"/>
    </source>
</evidence>
<dbReference type="GO" id="GO:0000155">
    <property type="term" value="F:phosphorelay sensor kinase activity"/>
    <property type="evidence" value="ECO:0007669"/>
    <property type="project" value="InterPro"/>
</dbReference>
<feature type="transmembrane region" description="Helical" evidence="9">
    <location>
        <begin position="120"/>
        <end position="142"/>
    </location>
</feature>
<dbReference type="SUPFAM" id="SSF55874">
    <property type="entry name" value="ATPase domain of HSP90 chaperone/DNA topoisomerase II/histidine kinase"/>
    <property type="match status" value="1"/>
</dbReference>
<feature type="transmembrane region" description="Helical" evidence="9">
    <location>
        <begin position="86"/>
        <end position="108"/>
    </location>
</feature>
<keyword evidence="9" id="KW-0812">Transmembrane</keyword>
<dbReference type="InterPro" id="IPR050482">
    <property type="entry name" value="Sensor_HK_TwoCompSys"/>
</dbReference>
<evidence type="ECO:0000256" key="4">
    <source>
        <dbReference type="ARBA" id="ARBA00022679"/>
    </source>
</evidence>
<evidence type="ECO:0000256" key="2">
    <source>
        <dbReference type="ARBA" id="ARBA00012438"/>
    </source>
</evidence>
<evidence type="ECO:0000256" key="6">
    <source>
        <dbReference type="ARBA" id="ARBA00022777"/>
    </source>
</evidence>
<dbReference type="Proteomes" id="UP000629870">
    <property type="component" value="Unassembled WGS sequence"/>
</dbReference>
<keyword evidence="8" id="KW-0902">Two-component regulatory system</keyword>
<dbReference type="CDD" id="cd16917">
    <property type="entry name" value="HATPase_UhpB-NarQ-NarX-like"/>
    <property type="match status" value="1"/>
</dbReference>
<dbReference type="OrthoDB" id="59302at2"/>
<dbReference type="PANTHER" id="PTHR24421">
    <property type="entry name" value="NITRATE/NITRITE SENSOR PROTEIN NARX-RELATED"/>
    <property type="match status" value="1"/>
</dbReference>
<gene>
    <name evidence="12" type="ORF">FHR04_03240</name>
    <name evidence="11" type="ORF">HNQ04_001217</name>
</gene>
<keyword evidence="6 11" id="KW-0418">Kinase</keyword>
<evidence type="ECO:0000313" key="11">
    <source>
        <dbReference type="EMBL" id="MBB6015985.1"/>
    </source>
</evidence>
<dbReference type="Pfam" id="PF07730">
    <property type="entry name" value="HisKA_3"/>
    <property type="match status" value="1"/>
</dbReference>
<dbReference type="EMBL" id="JACHEW010000004">
    <property type="protein sequence ID" value="MBB6015985.1"/>
    <property type="molecule type" value="Genomic_DNA"/>
</dbReference>
<keyword evidence="3" id="KW-0597">Phosphoprotein</keyword>
<comment type="caution">
    <text evidence="12">The sequence shown here is derived from an EMBL/GenBank/DDBJ whole genome shotgun (WGS) entry which is preliminary data.</text>
</comment>
<keyword evidence="5" id="KW-0547">Nucleotide-binding</keyword>
<keyword evidence="7" id="KW-0067">ATP-binding</keyword>